<keyword evidence="3" id="KW-0732">Signal</keyword>
<gene>
    <name evidence="4" type="ORF">J5N97_005722</name>
</gene>
<feature type="chain" id="PRO_5038789531" evidence="3">
    <location>
        <begin position="29"/>
        <end position="170"/>
    </location>
</feature>
<evidence type="ECO:0000256" key="3">
    <source>
        <dbReference type="SAM" id="SignalP"/>
    </source>
</evidence>
<organism evidence="4 5">
    <name type="scientific">Dioscorea zingiberensis</name>
    <dbReference type="NCBI Taxonomy" id="325984"/>
    <lineage>
        <taxon>Eukaryota</taxon>
        <taxon>Viridiplantae</taxon>
        <taxon>Streptophyta</taxon>
        <taxon>Embryophyta</taxon>
        <taxon>Tracheophyta</taxon>
        <taxon>Spermatophyta</taxon>
        <taxon>Magnoliopsida</taxon>
        <taxon>Liliopsida</taxon>
        <taxon>Dioscoreales</taxon>
        <taxon>Dioscoreaceae</taxon>
        <taxon>Dioscorea</taxon>
    </lineage>
</organism>
<feature type="signal peptide" evidence="3">
    <location>
        <begin position="1"/>
        <end position="28"/>
    </location>
</feature>
<dbReference type="OrthoDB" id="1896520at2759"/>
<dbReference type="PROSITE" id="PS51257">
    <property type="entry name" value="PROKAR_LIPOPROTEIN"/>
    <property type="match status" value="1"/>
</dbReference>
<proteinExistence type="inferred from homology"/>
<evidence type="ECO:0000313" key="5">
    <source>
        <dbReference type="Proteomes" id="UP001085076"/>
    </source>
</evidence>
<evidence type="ECO:0000256" key="1">
    <source>
        <dbReference type="ARBA" id="ARBA00010049"/>
    </source>
</evidence>
<dbReference type="PANTHER" id="PTHR31614:SF5">
    <property type="entry name" value="ALLERGEN-LIKE PROTEIN BRSN20"/>
    <property type="match status" value="1"/>
</dbReference>
<dbReference type="EMBL" id="JAGGNH010000001">
    <property type="protein sequence ID" value="KAJ0987366.1"/>
    <property type="molecule type" value="Genomic_DNA"/>
</dbReference>
<dbReference type="PANTHER" id="PTHR31614">
    <property type="entry name" value="PROTEIN DOWNSTREAM OF FLC-RELATED"/>
    <property type="match status" value="1"/>
</dbReference>
<evidence type="ECO:0000313" key="4">
    <source>
        <dbReference type="EMBL" id="KAJ0987366.1"/>
    </source>
</evidence>
<name>A0A9D5D8K1_9LILI</name>
<evidence type="ECO:0000256" key="2">
    <source>
        <dbReference type="ARBA" id="ARBA00023157"/>
    </source>
</evidence>
<reference evidence="4" key="2">
    <citation type="journal article" date="2022" name="Hortic Res">
        <title>The genome of Dioscorea zingiberensis sheds light on the biosynthesis, origin and evolution of the medicinally important diosgenin saponins.</title>
        <authorList>
            <person name="Li Y."/>
            <person name="Tan C."/>
            <person name="Li Z."/>
            <person name="Guo J."/>
            <person name="Li S."/>
            <person name="Chen X."/>
            <person name="Wang C."/>
            <person name="Dai X."/>
            <person name="Yang H."/>
            <person name="Song W."/>
            <person name="Hou L."/>
            <person name="Xu J."/>
            <person name="Tong Z."/>
            <person name="Xu A."/>
            <person name="Yuan X."/>
            <person name="Wang W."/>
            <person name="Yang Q."/>
            <person name="Chen L."/>
            <person name="Sun Z."/>
            <person name="Wang K."/>
            <person name="Pan B."/>
            <person name="Chen J."/>
            <person name="Bao Y."/>
            <person name="Liu F."/>
            <person name="Qi X."/>
            <person name="Gang D.R."/>
            <person name="Wen J."/>
            <person name="Li J."/>
        </authorList>
    </citation>
    <scope>NUCLEOTIDE SEQUENCE</scope>
    <source>
        <strain evidence="4">Dzin_1.0</strain>
    </source>
</reference>
<accession>A0A9D5D8K1</accession>
<keyword evidence="2" id="KW-1015">Disulfide bond</keyword>
<keyword evidence="5" id="KW-1185">Reference proteome</keyword>
<reference evidence="4" key="1">
    <citation type="submission" date="2021-03" db="EMBL/GenBank/DDBJ databases">
        <authorList>
            <person name="Li Z."/>
            <person name="Yang C."/>
        </authorList>
    </citation>
    <scope>NUCLEOTIDE SEQUENCE</scope>
    <source>
        <strain evidence="4">Dzin_1.0</strain>
        <tissue evidence="4">Leaf</tissue>
    </source>
</reference>
<comment type="similarity">
    <text evidence="1">Belongs to the Ole e I family.</text>
</comment>
<comment type="caution">
    <text evidence="4">The sequence shown here is derived from an EMBL/GenBank/DDBJ whole genome shotgun (WGS) entry which is preliminary data.</text>
</comment>
<sequence length="170" mass="18648">MGKNKISMAAVLVFFVAAACFVPMSVSAARDVPKKSKFTVRGRVFCDTCQFGYETPLSTYLSGAKVRVECHDKTTKAKTCNFEGVTDHTGTYNIDVVDEHEHEVCESVLLSSPHPECGSLVSGRERAPVFLTHNNGIASDTRFANALGFQKSTPLAECAKLQKLYEQYDV</sequence>
<dbReference type="Pfam" id="PF01190">
    <property type="entry name" value="Pollen_Ole_e_1"/>
    <property type="match status" value="1"/>
</dbReference>
<dbReference type="AlphaFoldDB" id="A0A9D5D8K1"/>
<dbReference type="Proteomes" id="UP001085076">
    <property type="component" value="Miscellaneous, Linkage group lg01"/>
</dbReference>
<dbReference type="InterPro" id="IPR006041">
    <property type="entry name" value="Pollen_Ole_e1_allergen"/>
</dbReference>
<protein>
    <submittedName>
        <fullName evidence="4">Uncharacterized protein</fullName>
    </submittedName>
</protein>